<feature type="domain" description="AGC-kinase C-terminal" evidence="12">
    <location>
        <begin position="677"/>
        <end position="752"/>
    </location>
</feature>
<dbReference type="Proteomes" id="UP000323386">
    <property type="component" value="Unassembled WGS sequence"/>
</dbReference>
<dbReference type="PROSITE" id="PS00107">
    <property type="entry name" value="PROTEIN_KINASE_ATP"/>
    <property type="match status" value="1"/>
</dbReference>
<dbReference type="PANTHER" id="PTHR24353">
    <property type="entry name" value="CYCLIC NUCLEOTIDE-DEPENDENT PROTEIN KINASE"/>
    <property type="match status" value="1"/>
</dbReference>
<evidence type="ECO:0000256" key="6">
    <source>
        <dbReference type="ARBA" id="ARBA00022840"/>
    </source>
</evidence>
<feature type="compositionally biased region" description="Polar residues" evidence="10">
    <location>
        <begin position="264"/>
        <end position="285"/>
    </location>
</feature>
<evidence type="ECO:0000256" key="1">
    <source>
        <dbReference type="ARBA" id="ARBA00012444"/>
    </source>
</evidence>
<keyword evidence="2" id="KW-0723">Serine/threonine-protein kinase</keyword>
<evidence type="ECO:0000313" key="14">
    <source>
        <dbReference type="Proteomes" id="UP000323386"/>
    </source>
</evidence>
<evidence type="ECO:0000259" key="12">
    <source>
        <dbReference type="PROSITE" id="PS51285"/>
    </source>
</evidence>
<dbReference type="InterPro" id="IPR011009">
    <property type="entry name" value="Kinase-like_dom_sf"/>
</dbReference>
<keyword evidence="3" id="KW-0808">Transferase</keyword>
<proteinExistence type="predicted"/>
<sequence>MTKRYRGDADGTASEQARKARCTGSMVDSADGAGHASSSDSAAPHRQLPAVADSPALHQSQDDVDFPGFDAAIALGLDVDDPFICDPVASGSRPAALPRTMDERFVPGLQTFVGGLEMSRPLHERTAAAMPGPSSAHFDGVSIEPPPLHMSRRSVSSQRSSSPPRPSLDGTVRIVPNEGLAAPPTAPLVPGVSPGWHVESHGRQAMELHEGVRYRDDEGWTPLDAFPARTQQGRSAANGARLQRRKVRAPDAQLLESPYRPATDTMSISTTSQLSPPRKPSSNEIFSEASGSRPRPSLRGSFQKSSVSLPPISTIRLAPMEGDDLRELSPIDNLSTLQPPSSKAHEFRPRPVQLGANEGPTQAAPAPHVRFQNGVPTTSARSPLVSEPVAHGRKALRQPAADSLTANATTAYRLQDFEVLETLGTGTFGRVLLVRLKSKETTDPSAYFALKVLSKSEVVRLKQVEHTNSERAILHKVRHPFLVNLITTFQDSKNCYMLMDYVIGGEVFSYLRRAGRFSVDVTRFYISTIVLAIEYLHDRNIIYRDLKPENLLLDDQGYTKITDFGFAKEVEDRTWTLCGTPEYLAPEIIQSKGHGKAVDWWALGILLFEMLAGYPPFYDNQPFGVYEKILQGNIVFPAHIDEVSRDLIRSLLTADRTRRLGNLRGGAQDVKNHFWFHGVDWDQLAARNIRPPIVPFNTQAGDTSNFSKYERVRLSSLPGFAVDAAASSSSSSLDGPARQEEVDPHAHLFTAF</sequence>
<keyword evidence="14" id="KW-1185">Reference proteome</keyword>
<dbReference type="InterPro" id="IPR000961">
    <property type="entry name" value="AGC-kinase_C"/>
</dbReference>
<name>A0A5C3F607_9BASI</name>
<evidence type="ECO:0000259" key="11">
    <source>
        <dbReference type="PROSITE" id="PS50011"/>
    </source>
</evidence>
<dbReference type="Gene3D" id="1.10.510.10">
    <property type="entry name" value="Transferase(Phosphotransferase) domain 1"/>
    <property type="match status" value="1"/>
</dbReference>
<evidence type="ECO:0000256" key="10">
    <source>
        <dbReference type="SAM" id="MobiDB-lite"/>
    </source>
</evidence>
<evidence type="ECO:0000256" key="7">
    <source>
        <dbReference type="ARBA" id="ARBA00047292"/>
    </source>
</evidence>
<evidence type="ECO:0000256" key="5">
    <source>
        <dbReference type="ARBA" id="ARBA00022777"/>
    </source>
</evidence>
<dbReference type="PROSITE" id="PS00108">
    <property type="entry name" value="PROTEIN_KINASE_ST"/>
    <property type="match status" value="1"/>
</dbReference>
<dbReference type="GO" id="GO:0005952">
    <property type="term" value="C:cAMP-dependent protein kinase complex"/>
    <property type="evidence" value="ECO:0007669"/>
    <property type="project" value="TreeGrafter"/>
</dbReference>
<comment type="catalytic activity">
    <reaction evidence="8">
        <text>L-seryl-[protein] + ATP = O-phospho-L-seryl-[protein] + ADP + H(+)</text>
        <dbReference type="Rhea" id="RHEA:17989"/>
        <dbReference type="Rhea" id="RHEA-COMP:9863"/>
        <dbReference type="Rhea" id="RHEA-COMP:11604"/>
        <dbReference type="ChEBI" id="CHEBI:15378"/>
        <dbReference type="ChEBI" id="CHEBI:29999"/>
        <dbReference type="ChEBI" id="CHEBI:30616"/>
        <dbReference type="ChEBI" id="CHEBI:83421"/>
        <dbReference type="ChEBI" id="CHEBI:456216"/>
        <dbReference type="EC" id="2.7.11.11"/>
    </reaction>
</comment>
<feature type="region of interest" description="Disordered" evidence="10">
    <location>
        <begin position="1"/>
        <end position="62"/>
    </location>
</feature>
<evidence type="ECO:0000256" key="8">
    <source>
        <dbReference type="ARBA" id="ARBA00047454"/>
    </source>
</evidence>
<gene>
    <name evidence="13" type="ORF">PSFLO_05303</name>
</gene>
<evidence type="ECO:0000256" key="4">
    <source>
        <dbReference type="ARBA" id="ARBA00022741"/>
    </source>
</evidence>
<dbReference type="CDD" id="cd05580">
    <property type="entry name" value="STKc_PKA_like"/>
    <property type="match status" value="1"/>
</dbReference>
<evidence type="ECO:0000313" key="13">
    <source>
        <dbReference type="EMBL" id="SPO39822.1"/>
    </source>
</evidence>
<dbReference type="PROSITE" id="PS51285">
    <property type="entry name" value="AGC_KINASE_CTER"/>
    <property type="match status" value="1"/>
</dbReference>
<feature type="compositionally biased region" description="Low complexity" evidence="10">
    <location>
        <begin position="28"/>
        <end position="42"/>
    </location>
</feature>
<protein>
    <recommendedName>
        <fullName evidence="1">cAMP-dependent protein kinase</fullName>
        <ecNumber evidence="1">2.7.11.11</ecNumber>
    </recommendedName>
</protein>
<dbReference type="PROSITE" id="PS50011">
    <property type="entry name" value="PROTEIN_KINASE_DOM"/>
    <property type="match status" value="1"/>
</dbReference>
<feature type="binding site" evidence="9">
    <location>
        <position position="451"/>
    </location>
    <ligand>
        <name>ATP</name>
        <dbReference type="ChEBI" id="CHEBI:30616"/>
    </ligand>
</feature>
<dbReference type="PANTHER" id="PTHR24353:SF37">
    <property type="entry name" value="CAMP-DEPENDENT PROTEIN KINASE CATALYTIC SUBUNIT PRKX"/>
    <property type="match status" value="1"/>
</dbReference>
<comment type="catalytic activity">
    <reaction evidence="7">
        <text>L-threonyl-[protein] + ATP = O-phospho-L-threonyl-[protein] + ADP + H(+)</text>
        <dbReference type="Rhea" id="RHEA:46608"/>
        <dbReference type="Rhea" id="RHEA-COMP:11060"/>
        <dbReference type="Rhea" id="RHEA-COMP:11605"/>
        <dbReference type="ChEBI" id="CHEBI:15378"/>
        <dbReference type="ChEBI" id="CHEBI:30013"/>
        <dbReference type="ChEBI" id="CHEBI:30616"/>
        <dbReference type="ChEBI" id="CHEBI:61977"/>
        <dbReference type="ChEBI" id="CHEBI:456216"/>
        <dbReference type="EC" id="2.7.11.11"/>
    </reaction>
</comment>
<dbReference type="FunFam" id="1.10.510.10:FF:000005">
    <property type="entry name" value="cAMP-dependent protein kinase catalytic subunit alpha"/>
    <property type="match status" value="1"/>
</dbReference>
<dbReference type="SMART" id="SM00133">
    <property type="entry name" value="S_TK_X"/>
    <property type="match status" value="1"/>
</dbReference>
<dbReference type="GO" id="GO:0005524">
    <property type="term" value="F:ATP binding"/>
    <property type="evidence" value="ECO:0007669"/>
    <property type="project" value="UniProtKB-UniRule"/>
</dbReference>
<keyword evidence="5 13" id="KW-0418">Kinase</keyword>
<dbReference type="GO" id="GO:0005829">
    <property type="term" value="C:cytosol"/>
    <property type="evidence" value="ECO:0007669"/>
    <property type="project" value="TreeGrafter"/>
</dbReference>
<keyword evidence="4 9" id="KW-0547">Nucleotide-binding</keyword>
<evidence type="ECO:0000256" key="9">
    <source>
        <dbReference type="PROSITE-ProRule" id="PRU10141"/>
    </source>
</evidence>
<feature type="region of interest" description="Disordered" evidence="10">
    <location>
        <begin position="128"/>
        <end position="172"/>
    </location>
</feature>
<reference evidence="13 14" key="1">
    <citation type="submission" date="2018-03" db="EMBL/GenBank/DDBJ databases">
        <authorList>
            <person name="Guldener U."/>
        </authorList>
    </citation>
    <scope>NUCLEOTIDE SEQUENCE [LARGE SCALE GENOMIC DNA]</scope>
    <source>
        <strain evidence="13 14">DAOM196992</strain>
    </source>
</reference>
<dbReference type="GO" id="GO:0009653">
    <property type="term" value="P:anatomical structure morphogenesis"/>
    <property type="evidence" value="ECO:0007669"/>
    <property type="project" value="UniProtKB-ARBA"/>
</dbReference>
<dbReference type="Gene3D" id="3.30.200.20">
    <property type="entry name" value="Phosphorylase Kinase, domain 1"/>
    <property type="match status" value="1"/>
</dbReference>
<dbReference type="GO" id="GO:0004691">
    <property type="term" value="F:cAMP-dependent protein kinase activity"/>
    <property type="evidence" value="ECO:0007669"/>
    <property type="project" value="UniProtKB-EC"/>
</dbReference>
<accession>A0A5C3F607</accession>
<dbReference type="InterPro" id="IPR017441">
    <property type="entry name" value="Protein_kinase_ATP_BS"/>
</dbReference>
<dbReference type="FunFam" id="3.30.200.20:FF:000042">
    <property type="entry name" value="Aurora kinase A"/>
    <property type="match status" value="1"/>
</dbReference>
<keyword evidence="6 9" id="KW-0067">ATP-binding</keyword>
<evidence type="ECO:0000256" key="2">
    <source>
        <dbReference type="ARBA" id="ARBA00022527"/>
    </source>
</evidence>
<dbReference type="InterPro" id="IPR008271">
    <property type="entry name" value="Ser/Thr_kinase_AS"/>
</dbReference>
<dbReference type="AlphaFoldDB" id="A0A5C3F607"/>
<evidence type="ECO:0000256" key="3">
    <source>
        <dbReference type="ARBA" id="ARBA00022679"/>
    </source>
</evidence>
<dbReference type="SUPFAM" id="SSF56112">
    <property type="entry name" value="Protein kinase-like (PK-like)"/>
    <property type="match status" value="1"/>
</dbReference>
<feature type="compositionally biased region" description="Low complexity" evidence="10">
    <location>
        <begin position="153"/>
        <end position="162"/>
    </location>
</feature>
<dbReference type="Pfam" id="PF00069">
    <property type="entry name" value="Pkinase"/>
    <property type="match status" value="1"/>
</dbReference>
<dbReference type="InterPro" id="IPR000719">
    <property type="entry name" value="Prot_kinase_dom"/>
</dbReference>
<dbReference type="EMBL" id="OOIP01000016">
    <property type="protein sequence ID" value="SPO39822.1"/>
    <property type="molecule type" value="Genomic_DNA"/>
</dbReference>
<feature type="domain" description="Protein kinase" evidence="11">
    <location>
        <begin position="417"/>
        <end position="676"/>
    </location>
</feature>
<dbReference type="EC" id="2.7.11.11" evidence="1"/>
<organism evidence="13 14">
    <name type="scientific">Pseudozyma flocculosa</name>
    <dbReference type="NCBI Taxonomy" id="84751"/>
    <lineage>
        <taxon>Eukaryota</taxon>
        <taxon>Fungi</taxon>
        <taxon>Dikarya</taxon>
        <taxon>Basidiomycota</taxon>
        <taxon>Ustilaginomycotina</taxon>
        <taxon>Ustilaginomycetes</taxon>
        <taxon>Ustilaginales</taxon>
        <taxon>Ustilaginaceae</taxon>
        <taxon>Pseudozyma</taxon>
    </lineage>
</organism>
<dbReference type="OrthoDB" id="63267at2759"/>
<feature type="compositionally biased region" description="Low complexity" evidence="10">
    <location>
        <begin position="290"/>
        <end position="301"/>
    </location>
</feature>
<feature type="region of interest" description="Disordered" evidence="10">
    <location>
        <begin position="223"/>
        <end position="307"/>
    </location>
</feature>
<dbReference type="SMART" id="SM00220">
    <property type="entry name" value="S_TKc"/>
    <property type="match status" value="1"/>
</dbReference>